<accession>A0A8H3GXY4</accession>
<dbReference type="InterPro" id="IPR009836">
    <property type="entry name" value="GRDP-like"/>
</dbReference>
<dbReference type="AlphaFoldDB" id="A0A8H3GXY4"/>
<evidence type="ECO:0000313" key="2">
    <source>
        <dbReference type="EMBL" id="CAE6479309.1"/>
    </source>
</evidence>
<comment type="caution">
    <text evidence="2">The sequence shown here is derived from an EMBL/GenBank/DDBJ whole genome shotgun (WGS) entry which is preliminary data.</text>
</comment>
<dbReference type="EMBL" id="CAJMWX010001291">
    <property type="protein sequence ID" value="CAE6479309.1"/>
    <property type="molecule type" value="Genomic_DNA"/>
</dbReference>
<evidence type="ECO:0000256" key="1">
    <source>
        <dbReference type="SAM" id="MobiDB-lite"/>
    </source>
</evidence>
<sequence length="714" mass="79513">MDGCAPPPVYSPPTNPDDAPPPFEPGPAAPKTAIDSKPAFEVDIPPPTRCTLPPTESISQPTPPSTFTINQRTISPFDLVTPAEVQSHLTILGAFARLQAEIKSLKATDSPESTDEKWAIYVARAVDRFAAWVSHGLPTNLDPTSARKLDLDEVPPLDVLMAWHTYILNPRVYYEDGVAKKSMLLGVLAFPFNLINKIIDVDTLTALHPSQCRQERFESLTGQPWTCPPNTNFTDTVLVPCPRCEDKTLNEVLWIKREKTGFAENDFKVQCRTCMGVIDRITIMVRAVCDDIFRVLPGFAQRAGSPTSQTFISGTLLNWRTGQPDYEGAVVGNKVLLKHFLDPGPLRDMSGNKLAKSLDYSVKKLESVLKEALSLRDGGSLVTRILSYYRCPYYPFSIELCGAILRQGSFIDKLSSLGWIEPRTFDRDPTVIYRCIARYHAWLEVMSQVSHRMLVPTLDIDLVWHTHQLKQQDYRTWTLDVMGEFVDHDDKVEENKLSDAYDQTAEYWEKRWGIPYHVCGCVHPPQDKPFDPSEKLSRIFRGKSKHPEFTNSRPHLVSTHDCESGSTHPSEHNSIVVVQQTVFENRREDRKHKHEKWAKQLHSDVDKGKVLPDGWEAMSMQRAAGHGQGFMRPVPDSDLAPIVPYGPETCAAHQGGVLNGADLPSTPMDGKHSAGTCAVGMGLYGMPPSAGFHISPTDANPELFATVLGAAANL</sequence>
<protein>
    <submittedName>
        <fullName evidence="2">Uncharacterized protein</fullName>
    </submittedName>
</protein>
<dbReference type="Proteomes" id="UP000663888">
    <property type="component" value="Unassembled WGS sequence"/>
</dbReference>
<name>A0A8H3GXY4_9AGAM</name>
<feature type="region of interest" description="Disordered" evidence="1">
    <location>
        <begin position="1"/>
        <end position="44"/>
    </location>
</feature>
<gene>
    <name evidence="2" type="ORF">RDB_LOCUS121714</name>
</gene>
<feature type="compositionally biased region" description="Pro residues" evidence="1">
    <location>
        <begin position="1"/>
        <end position="28"/>
    </location>
</feature>
<dbReference type="PANTHER" id="PTHR34365:SF7">
    <property type="entry name" value="GLYCINE-RICH DOMAIN-CONTAINING PROTEIN 1"/>
    <property type="match status" value="1"/>
</dbReference>
<organism evidence="2 3">
    <name type="scientific">Rhizoctonia solani</name>
    <dbReference type="NCBI Taxonomy" id="456999"/>
    <lineage>
        <taxon>Eukaryota</taxon>
        <taxon>Fungi</taxon>
        <taxon>Dikarya</taxon>
        <taxon>Basidiomycota</taxon>
        <taxon>Agaricomycotina</taxon>
        <taxon>Agaricomycetes</taxon>
        <taxon>Cantharellales</taxon>
        <taxon>Ceratobasidiaceae</taxon>
        <taxon>Rhizoctonia</taxon>
    </lineage>
</organism>
<dbReference type="PANTHER" id="PTHR34365">
    <property type="entry name" value="ENOLASE (DUF1399)"/>
    <property type="match status" value="1"/>
</dbReference>
<reference evidence="2" key="1">
    <citation type="submission" date="2021-01" db="EMBL/GenBank/DDBJ databases">
        <authorList>
            <person name="Kaushik A."/>
        </authorList>
    </citation>
    <scope>NUCLEOTIDE SEQUENCE</scope>
    <source>
        <strain evidence="2">AG4-R118</strain>
    </source>
</reference>
<proteinExistence type="predicted"/>
<evidence type="ECO:0000313" key="3">
    <source>
        <dbReference type="Proteomes" id="UP000663888"/>
    </source>
</evidence>
<feature type="region of interest" description="Disordered" evidence="1">
    <location>
        <begin position="547"/>
        <end position="570"/>
    </location>
</feature>
<dbReference type="Pfam" id="PF07173">
    <property type="entry name" value="GRDP-like"/>
    <property type="match status" value="1"/>
</dbReference>